<keyword evidence="2" id="KW-1185">Reference proteome</keyword>
<evidence type="ECO:0008006" key="3">
    <source>
        <dbReference type="Google" id="ProtNLM"/>
    </source>
</evidence>
<name>A0ABS4KHA2_9FIRM</name>
<proteinExistence type="predicted"/>
<gene>
    <name evidence="1" type="ORF">J2Z35_000958</name>
</gene>
<dbReference type="EMBL" id="JAGGLI010000008">
    <property type="protein sequence ID" value="MBP2027164.1"/>
    <property type="molecule type" value="Genomic_DNA"/>
</dbReference>
<evidence type="ECO:0000313" key="2">
    <source>
        <dbReference type="Proteomes" id="UP001314903"/>
    </source>
</evidence>
<sequence length="55" mass="6562">MILKTKKFVIGEMLEEDINGVLDVYNSNQDFLLSHMDRSEISIEWLKKEQEEMKD</sequence>
<comment type="caution">
    <text evidence="1">The sequence shown here is derived from an EMBL/GenBank/DDBJ whole genome shotgun (WGS) entry which is preliminary data.</text>
</comment>
<reference evidence="1 2" key="1">
    <citation type="submission" date="2021-03" db="EMBL/GenBank/DDBJ databases">
        <title>Genomic Encyclopedia of Type Strains, Phase IV (KMG-IV): sequencing the most valuable type-strain genomes for metagenomic binning, comparative biology and taxonomic classification.</title>
        <authorList>
            <person name="Goeker M."/>
        </authorList>
    </citation>
    <scope>NUCLEOTIDE SEQUENCE [LARGE SCALE GENOMIC DNA]</scope>
    <source>
        <strain evidence="1 2">DSM 27512</strain>
    </source>
</reference>
<organism evidence="1 2">
    <name type="scientific">Acetoanaerobium pronyense</name>
    <dbReference type="NCBI Taxonomy" id="1482736"/>
    <lineage>
        <taxon>Bacteria</taxon>
        <taxon>Bacillati</taxon>
        <taxon>Bacillota</taxon>
        <taxon>Clostridia</taxon>
        <taxon>Peptostreptococcales</taxon>
        <taxon>Filifactoraceae</taxon>
        <taxon>Acetoanaerobium</taxon>
    </lineage>
</organism>
<protein>
    <recommendedName>
        <fullName evidence="3">Acetyltransferase</fullName>
    </recommendedName>
</protein>
<dbReference type="Proteomes" id="UP001314903">
    <property type="component" value="Unassembled WGS sequence"/>
</dbReference>
<evidence type="ECO:0000313" key="1">
    <source>
        <dbReference type="EMBL" id="MBP2027164.1"/>
    </source>
</evidence>
<dbReference type="RefSeq" id="WP_209659959.1">
    <property type="nucleotide sequence ID" value="NZ_JAGGLI010000008.1"/>
</dbReference>
<accession>A0ABS4KHA2</accession>